<dbReference type="EMBL" id="JABSTQ010011245">
    <property type="protein sequence ID" value="KAG0413621.1"/>
    <property type="molecule type" value="Genomic_DNA"/>
</dbReference>
<sequence length="103" mass="11755">MPLSEVDITIRTNTGNPIPRVNVLRVLGMLIKSNGCNSRTINKITTKAENMIRLINRVSNRRGGLKEDKFLTLFHAFLMSHITYVAAMHCWHGHEKKKLDTLI</sequence>
<accession>A0AC60P2H4</accession>
<keyword evidence="2" id="KW-1185">Reference proteome</keyword>
<protein>
    <submittedName>
        <fullName evidence="1">Uncharacterized protein</fullName>
    </submittedName>
</protein>
<comment type="caution">
    <text evidence="1">The sequence shown here is derived from an EMBL/GenBank/DDBJ whole genome shotgun (WGS) entry which is preliminary data.</text>
</comment>
<evidence type="ECO:0000313" key="1">
    <source>
        <dbReference type="EMBL" id="KAG0413621.1"/>
    </source>
</evidence>
<proteinExistence type="predicted"/>
<organism evidence="1 2">
    <name type="scientific">Ixodes persulcatus</name>
    <name type="common">Taiga tick</name>
    <dbReference type="NCBI Taxonomy" id="34615"/>
    <lineage>
        <taxon>Eukaryota</taxon>
        <taxon>Metazoa</taxon>
        <taxon>Ecdysozoa</taxon>
        <taxon>Arthropoda</taxon>
        <taxon>Chelicerata</taxon>
        <taxon>Arachnida</taxon>
        <taxon>Acari</taxon>
        <taxon>Parasitiformes</taxon>
        <taxon>Ixodida</taxon>
        <taxon>Ixodoidea</taxon>
        <taxon>Ixodidae</taxon>
        <taxon>Ixodinae</taxon>
        <taxon>Ixodes</taxon>
    </lineage>
</organism>
<evidence type="ECO:0000313" key="2">
    <source>
        <dbReference type="Proteomes" id="UP000805193"/>
    </source>
</evidence>
<name>A0AC60P2H4_IXOPE</name>
<gene>
    <name evidence="1" type="ORF">HPB47_009225</name>
</gene>
<reference evidence="1 2" key="1">
    <citation type="journal article" date="2020" name="Cell">
        <title>Large-Scale Comparative Analyses of Tick Genomes Elucidate Their Genetic Diversity and Vector Capacities.</title>
        <authorList>
            <consortium name="Tick Genome and Microbiome Consortium (TIGMIC)"/>
            <person name="Jia N."/>
            <person name="Wang J."/>
            <person name="Shi W."/>
            <person name="Du L."/>
            <person name="Sun Y."/>
            <person name="Zhan W."/>
            <person name="Jiang J.F."/>
            <person name="Wang Q."/>
            <person name="Zhang B."/>
            <person name="Ji P."/>
            <person name="Bell-Sakyi L."/>
            <person name="Cui X.M."/>
            <person name="Yuan T.T."/>
            <person name="Jiang B.G."/>
            <person name="Yang W.F."/>
            <person name="Lam T.T."/>
            <person name="Chang Q.C."/>
            <person name="Ding S.J."/>
            <person name="Wang X.J."/>
            <person name="Zhu J.G."/>
            <person name="Ruan X.D."/>
            <person name="Zhao L."/>
            <person name="Wei J.T."/>
            <person name="Ye R.Z."/>
            <person name="Que T.C."/>
            <person name="Du C.H."/>
            <person name="Zhou Y.H."/>
            <person name="Cheng J.X."/>
            <person name="Dai P.F."/>
            <person name="Guo W.B."/>
            <person name="Han X.H."/>
            <person name="Huang E.J."/>
            <person name="Li L.F."/>
            <person name="Wei W."/>
            <person name="Gao Y.C."/>
            <person name="Liu J.Z."/>
            <person name="Shao H.Z."/>
            <person name="Wang X."/>
            <person name="Wang C.C."/>
            <person name="Yang T.C."/>
            <person name="Huo Q.B."/>
            <person name="Li W."/>
            <person name="Chen H.Y."/>
            <person name="Chen S.E."/>
            <person name="Zhou L.G."/>
            <person name="Ni X.B."/>
            <person name="Tian J.H."/>
            <person name="Sheng Y."/>
            <person name="Liu T."/>
            <person name="Pan Y.S."/>
            <person name="Xia L.Y."/>
            <person name="Li J."/>
            <person name="Zhao F."/>
            <person name="Cao W.C."/>
        </authorList>
    </citation>
    <scope>NUCLEOTIDE SEQUENCE [LARGE SCALE GENOMIC DNA]</scope>
    <source>
        <strain evidence="1">Iper-2018</strain>
    </source>
</reference>
<dbReference type="Proteomes" id="UP000805193">
    <property type="component" value="Unassembled WGS sequence"/>
</dbReference>